<name>A0A5C6XNW4_9DELT</name>
<dbReference type="AlphaFoldDB" id="A0A5C6XNW4"/>
<gene>
    <name evidence="1" type="ORF">FRC98_02565</name>
</gene>
<evidence type="ECO:0000313" key="2">
    <source>
        <dbReference type="Proteomes" id="UP000321412"/>
    </source>
</evidence>
<evidence type="ECO:0000313" key="1">
    <source>
        <dbReference type="EMBL" id="TXD39302.1"/>
    </source>
</evidence>
<dbReference type="RefSeq" id="WP_146979731.1">
    <property type="nucleotide sequence ID" value="NZ_VOSM01000001.1"/>
</dbReference>
<sequence>MGNLSSYQAHGAIELGDDRTGGFLVFQELRVGMKGLGIGGGVKFPIYIETEKLTFYGAPSLGFVAGYVGDEERSGLNVRLAVGLADRQHKGGGALDRLFGWDYDTRTISLEVSQVMNTERFMPTTLVLSVGRLR</sequence>
<comment type="caution">
    <text evidence="1">The sequence shown here is derived from an EMBL/GenBank/DDBJ whole genome shotgun (WGS) entry which is preliminary data.</text>
</comment>
<organism evidence="1 2">
    <name type="scientific">Lujinxingia vulgaris</name>
    <dbReference type="NCBI Taxonomy" id="2600176"/>
    <lineage>
        <taxon>Bacteria</taxon>
        <taxon>Deltaproteobacteria</taxon>
        <taxon>Bradymonadales</taxon>
        <taxon>Lujinxingiaceae</taxon>
        <taxon>Lujinxingia</taxon>
    </lineage>
</organism>
<reference evidence="1 2" key="1">
    <citation type="submission" date="2019-08" db="EMBL/GenBank/DDBJ databases">
        <title>Bradymonadales sp. TMQ4.</title>
        <authorList>
            <person name="Liang Q."/>
        </authorList>
    </citation>
    <scope>NUCLEOTIDE SEQUENCE [LARGE SCALE GENOMIC DNA]</scope>
    <source>
        <strain evidence="1 2">TMQ4</strain>
    </source>
</reference>
<dbReference type="EMBL" id="VOSM01000001">
    <property type="protein sequence ID" value="TXD39302.1"/>
    <property type="molecule type" value="Genomic_DNA"/>
</dbReference>
<keyword evidence="2" id="KW-1185">Reference proteome</keyword>
<accession>A0A5C6XNW4</accession>
<proteinExistence type="predicted"/>
<protein>
    <submittedName>
        <fullName evidence="1">Uncharacterized protein</fullName>
    </submittedName>
</protein>
<dbReference type="Proteomes" id="UP000321412">
    <property type="component" value="Unassembled WGS sequence"/>
</dbReference>